<keyword evidence="1" id="KW-0175">Coiled coil</keyword>
<gene>
    <name evidence="2" type="ORF">G8577_003751</name>
</gene>
<comment type="caution">
    <text evidence="2">The sequence shown here is derived from an EMBL/GenBank/DDBJ whole genome shotgun (WGS) entry which is preliminary data.</text>
</comment>
<proteinExistence type="predicted"/>
<feature type="coiled-coil region" evidence="1">
    <location>
        <begin position="61"/>
        <end position="88"/>
    </location>
</feature>
<sequence>MSEKIAIVYIGEKNVKRDTITGSRAVFPRLIPVHVDNDLAYRLLEFPDVWVKHEQLETTLLQQEEAKRVKAEQLARQLEEEARLAAENSFVVNVQGDELDISKYNSTYLITLSESEELGLKKGAKESTDDFRIRVRDALKARSVQDGFAE</sequence>
<accession>A0A764Z120</accession>
<dbReference type="AlphaFoldDB" id="A0A764Z120"/>
<protein>
    <submittedName>
        <fullName evidence="2">Uncharacterized protein</fullName>
    </submittedName>
</protein>
<reference evidence="2" key="1">
    <citation type="journal article" date="2018" name="Genome Biol.">
        <title>SKESA: strategic k-mer extension for scrupulous assemblies.</title>
        <authorList>
            <person name="Souvorov A."/>
            <person name="Agarwala R."/>
            <person name="Lipman D.J."/>
        </authorList>
    </citation>
    <scope>NUCLEOTIDE SEQUENCE</scope>
    <source>
        <strain evidence="2">MA.CK_98/00001034</strain>
    </source>
</reference>
<evidence type="ECO:0000256" key="1">
    <source>
        <dbReference type="SAM" id="Coils"/>
    </source>
</evidence>
<reference evidence="2" key="2">
    <citation type="submission" date="2020-02" db="EMBL/GenBank/DDBJ databases">
        <authorList>
            <consortium name="NCBI Pathogen Detection Project"/>
        </authorList>
    </citation>
    <scope>NUCLEOTIDE SEQUENCE</scope>
    <source>
        <strain evidence="2">MA.CK_98/00001034</strain>
    </source>
</reference>
<dbReference type="EMBL" id="DAAYPZ010000010">
    <property type="protein sequence ID" value="HAG5257514.1"/>
    <property type="molecule type" value="Genomic_DNA"/>
</dbReference>
<organism evidence="2">
    <name type="scientific">Salmonella enterica</name>
    <name type="common">Salmonella choleraesuis</name>
    <dbReference type="NCBI Taxonomy" id="28901"/>
    <lineage>
        <taxon>Bacteria</taxon>
        <taxon>Pseudomonadati</taxon>
        <taxon>Pseudomonadota</taxon>
        <taxon>Gammaproteobacteria</taxon>
        <taxon>Enterobacterales</taxon>
        <taxon>Enterobacteriaceae</taxon>
        <taxon>Salmonella</taxon>
    </lineage>
</organism>
<name>A0A764Z120_SALER</name>
<evidence type="ECO:0000313" key="2">
    <source>
        <dbReference type="EMBL" id="HAG5257514.1"/>
    </source>
</evidence>